<sequence length="101" mass="11823">MLHDFNALVDLYLPYARMMPSVYITRENNYEGPLIEDLRTSVERTLIKEPHIYSEGIPINDPRIVLSRSSKKPRIVREGYLIKRLRIVRTNISQASTNEHV</sequence>
<gene>
    <name evidence="1" type="ORF">Fot_28714</name>
</gene>
<keyword evidence="2" id="KW-1185">Reference proteome</keyword>
<dbReference type="EMBL" id="JBFOLJ010000008">
    <property type="protein sequence ID" value="KAL2514743.1"/>
    <property type="molecule type" value="Genomic_DNA"/>
</dbReference>
<dbReference type="AlphaFoldDB" id="A0ABD1TQA3"/>
<evidence type="ECO:0000313" key="1">
    <source>
        <dbReference type="EMBL" id="KAL2514743.1"/>
    </source>
</evidence>
<protein>
    <submittedName>
        <fullName evidence="1">Uncharacterized protein</fullName>
    </submittedName>
</protein>
<name>A0ABD1TQA3_9LAMI</name>
<organism evidence="1 2">
    <name type="scientific">Forsythia ovata</name>
    <dbReference type="NCBI Taxonomy" id="205694"/>
    <lineage>
        <taxon>Eukaryota</taxon>
        <taxon>Viridiplantae</taxon>
        <taxon>Streptophyta</taxon>
        <taxon>Embryophyta</taxon>
        <taxon>Tracheophyta</taxon>
        <taxon>Spermatophyta</taxon>
        <taxon>Magnoliopsida</taxon>
        <taxon>eudicotyledons</taxon>
        <taxon>Gunneridae</taxon>
        <taxon>Pentapetalae</taxon>
        <taxon>asterids</taxon>
        <taxon>lamiids</taxon>
        <taxon>Lamiales</taxon>
        <taxon>Oleaceae</taxon>
        <taxon>Forsythieae</taxon>
        <taxon>Forsythia</taxon>
    </lineage>
</organism>
<proteinExistence type="predicted"/>
<evidence type="ECO:0000313" key="2">
    <source>
        <dbReference type="Proteomes" id="UP001604277"/>
    </source>
</evidence>
<dbReference type="Proteomes" id="UP001604277">
    <property type="component" value="Unassembled WGS sequence"/>
</dbReference>
<reference evidence="2" key="1">
    <citation type="submission" date="2024-07" db="EMBL/GenBank/DDBJ databases">
        <title>Two chromosome-level genome assemblies of Korean endemic species Abeliophyllum distichum and Forsythia ovata (Oleaceae).</title>
        <authorList>
            <person name="Jang H."/>
        </authorList>
    </citation>
    <scope>NUCLEOTIDE SEQUENCE [LARGE SCALE GENOMIC DNA]</scope>
</reference>
<comment type="caution">
    <text evidence="1">The sequence shown here is derived from an EMBL/GenBank/DDBJ whole genome shotgun (WGS) entry which is preliminary data.</text>
</comment>
<accession>A0ABD1TQA3</accession>